<gene>
    <name evidence="1" type="ORF">BRAPAZ1V2_A02P10770.2</name>
</gene>
<dbReference type="AlphaFoldDB" id="A0A8D9H3G3"/>
<protein>
    <submittedName>
        <fullName evidence="1">Uncharacterized protein</fullName>
    </submittedName>
</protein>
<sequence>MKASKYCESYYGIPPRPHWNQNELYYVIILKSYLLDLWWRSLSHPSRWINV</sequence>
<accession>A0A8D9H3G3</accession>
<feature type="non-terminal residue" evidence="1">
    <location>
        <position position="51"/>
    </location>
</feature>
<dbReference type="Gramene" id="A02p10770.2_BraZ1">
    <property type="protein sequence ID" value="A02p10770.2_BraZ1.CDS.1"/>
    <property type="gene ID" value="A02g10770.2_BraZ1"/>
</dbReference>
<dbReference type="Proteomes" id="UP000694005">
    <property type="component" value="Chromosome A02"/>
</dbReference>
<evidence type="ECO:0000313" key="2">
    <source>
        <dbReference type="Proteomes" id="UP000694005"/>
    </source>
</evidence>
<evidence type="ECO:0000313" key="1">
    <source>
        <dbReference type="EMBL" id="CAG7892125.1"/>
    </source>
</evidence>
<name>A0A8D9H3G3_BRACM</name>
<organism evidence="1 2">
    <name type="scientific">Brassica campestris</name>
    <name type="common">Field mustard</name>
    <dbReference type="NCBI Taxonomy" id="3711"/>
    <lineage>
        <taxon>Eukaryota</taxon>
        <taxon>Viridiplantae</taxon>
        <taxon>Streptophyta</taxon>
        <taxon>Embryophyta</taxon>
        <taxon>Tracheophyta</taxon>
        <taxon>Spermatophyta</taxon>
        <taxon>Magnoliopsida</taxon>
        <taxon>eudicotyledons</taxon>
        <taxon>Gunneridae</taxon>
        <taxon>Pentapetalae</taxon>
        <taxon>rosids</taxon>
        <taxon>malvids</taxon>
        <taxon>Brassicales</taxon>
        <taxon>Brassicaceae</taxon>
        <taxon>Brassiceae</taxon>
        <taxon>Brassica</taxon>
    </lineage>
</organism>
<proteinExistence type="predicted"/>
<reference evidence="1 2" key="1">
    <citation type="submission" date="2021-07" db="EMBL/GenBank/DDBJ databases">
        <authorList>
            <consortium name="Genoscope - CEA"/>
            <person name="William W."/>
        </authorList>
    </citation>
    <scope>NUCLEOTIDE SEQUENCE [LARGE SCALE GENOMIC DNA]</scope>
</reference>
<dbReference type="EMBL" id="LS974618">
    <property type="protein sequence ID" value="CAG7892125.1"/>
    <property type="molecule type" value="Genomic_DNA"/>
</dbReference>